<evidence type="ECO:0000256" key="1">
    <source>
        <dbReference type="ARBA" id="ARBA00004141"/>
    </source>
</evidence>
<evidence type="ECO:0000256" key="4">
    <source>
        <dbReference type="ARBA" id="ARBA00022989"/>
    </source>
</evidence>
<gene>
    <name evidence="7" type="ORF">BpHYR1_010835</name>
</gene>
<dbReference type="PANTHER" id="PTHR12300:SF161">
    <property type="entry name" value="RECEPTOR EXPRESSION-ENHANCING PROTEIN"/>
    <property type="match status" value="1"/>
</dbReference>
<evidence type="ECO:0000313" key="7">
    <source>
        <dbReference type="EMBL" id="RNA27710.1"/>
    </source>
</evidence>
<dbReference type="PANTHER" id="PTHR12300">
    <property type="entry name" value="HVA22-LIKE PROTEINS"/>
    <property type="match status" value="1"/>
</dbReference>
<evidence type="ECO:0000256" key="6">
    <source>
        <dbReference type="RuleBase" id="RU362006"/>
    </source>
</evidence>
<name>A0A3M7RW92_BRAPC</name>
<keyword evidence="5 6" id="KW-0472">Membrane</keyword>
<comment type="similarity">
    <text evidence="2 6">Belongs to the DP1 family.</text>
</comment>
<reference evidence="7 8" key="1">
    <citation type="journal article" date="2018" name="Sci. Rep.">
        <title>Genomic signatures of local adaptation to the degree of environmental predictability in rotifers.</title>
        <authorList>
            <person name="Franch-Gras L."/>
            <person name="Hahn C."/>
            <person name="Garcia-Roger E.M."/>
            <person name="Carmona M.J."/>
            <person name="Serra M."/>
            <person name="Gomez A."/>
        </authorList>
    </citation>
    <scope>NUCLEOTIDE SEQUENCE [LARGE SCALE GENOMIC DNA]</scope>
    <source>
        <strain evidence="7">HYR1</strain>
    </source>
</reference>
<dbReference type="OrthoDB" id="10009287at2759"/>
<organism evidence="7 8">
    <name type="scientific">Brachionus plicatilis</name>
    <name type="common">Marine rotifer</name>
    <name type="synonym">Brachionus muelleri</name>
    <dbReference type="NCBI Taxonomy" id="10195"/>
    <lineage>
        <taxon>Eukaryota</taxon>
        <taxon>Metazoa</taxon>
        <taxon>Spiralia</taxon>
        <taxon>Gnathifera</taxon>
        <taxon>Rotifera</taxon>
        <taxon>Eurotatoria</taxon>
        <taxon>Monogononta</taxon>
        <taxon>Pseudotrocha</taxon>
        <taxon>Ploima</taxon>
        <taxon>Brachionidae</taxon>
        <taxon>Brachionus</taxon>
    </lineage>
</organism>
<keyword evidence="3 6" id="KW-0812">Transmembrane</keyword>
<accession>A0A3M7RW92</accession>
<evidence type="ECO:0000256" key="3">
    <source>
        <dbReference type="ARBA" id="ARBA00022692"/>
    </source>
</evidence>
<dbReference type="GO" id="GO:0016020">
    <property type="term" value="C:membrane"/>
    <property type="evidence" value="ECO:0007669"/>
    <property type="project" value="UniProtKB-SubCell"/>
</dbReference>
<comment type="subcellular location">
    <subcellularLocation>
        <location evidence="1 6">Membrane</location>
        <topology evidence="1 6">Multi-pass membrane protein</topology>
    </subcellularLocation>
</comment>
<keyword evidence="7" id="KW-0675">Receptor</keyword>
<proteinExistence type="inferred from homology"/>
<dbReference type="STRING" id="10195.A0A3M7RW92"/>
<dbReference type="Proteomes" id="UP000276133">
    <property type="component" value="Unassembled WGS sequence"/>
</dbReference>
<evidence type="ECO:0000256" key="2">
    <source>
        <dbReference type="ARBA" id="ARBA00008573"/>
    </source>
</evidence>
<evidence type="ECO:0000256" key="5">
    <source>
        <dbReference type="ARBA" id="ARBA00023136"/>
    </source>
</evidence>
<dbReference type="InterPro" id="IPR004345">
    <property type="entry name" value="TB2_DP1_HVA22"/>
</dbReference>
<evidence type="ECO:0000313" key="8">
    <source>
        <dbReference type="Proteomes" id="UP000276133"/>
    </source>
</evidence>
<protein>
    <recommendedName>
        <fullName evidence="6">Receptor expression-enhancing protein</fullName>
    </recommendedName>
</protein>
<dbReference type="AlphaFoldDB" id="A0A3M7RW92"/>
<feature type="transmembrane region" description="Helical" evidence="6">
    <location>
        <begin position="43"/>
        <end position="73"/>
    </location>
</feature>
<keyword evidence="4 6" id="KW-1133">Transmembrane helix</keyword>
<comment type="caution">
    <text evidence="7">The sequence shown here is derived from an EMBL/GenBank/DDBJ whole genome shotgun (WGS) entry which is preliminary data.</text>
</comment>
<dbReference type="EMBL" id="REGN01002502">
    <property type="protein sequence ID" value="RNA27710.1"/>
    <property type="molecule type" value="Genomic_DNA"/>
</dbReference>
<feature type="transmembrane region" description="Helical" evidence="6">
    <location>
        <begin position="93"/>
        <end position="109"/>
    </location>
</feature>
<sequence length="183" mass="21119">MSNQSSVTLAGIREWFKKKLGEDNSVTRLLTKIEAKTKVDKEYIALGIIGFVALYLVVGWGNDFLCNLIGFLYPAYASVKAIESNCSKDDTKWLMYWCVYAFFGILEFFSDQLLFWIPLYTLSKCLFLLWLMVPGKNGGTHIIYFKIIRPFVLKHQDRIDSTTEKFKDNIGKISKDLLSEKQQ</sequence>
<keyword evidence="8" id="KW-1185">Reference proteome</keyword>
<dbReference type="Pfam" id="PF03134">
    <property type="entry name" value="TB2_DP1_HVA22"/>
    <property type="match status" value="1"/>
</dbReference>